<accession>A0A4Y9LMU1</accession>
<dbReference type="InterPro" id="IPR052038">
    <property type="entry name" value="Type-VII_TA_antitoxin"/>
</dbReference>
<name>A0A4Y9LMU1_9BRAD</name>
<dbReference type="CDD" id="cd05403">
    <property type="entry name" value="NT_KNTase_like"/>
    <property type="match status" value="1"/>
</dbReference>
<evidence type="ECO:0000256" key="7">
    <source>
        <dbReference type="ARBA" id="ARBA00022840"/>
    </source>
</evidence>
<evidence type="ECO:0000256" key="4">
    <source>
        <dbReference type="ARBA" id="ARBA00022695"/>
    </source>
</evidence>
<evidence type="ECO:0000256" key="6">
    <source>
        <dbReference type="ARBA" id="ARBA00022741"/>
    </source>
</evidence>
<reference evidence="11 12" key="1">
    <citation type="submission" date="2019-03" db="EMBL/GenBank/DDBJ databases">
        <title>Bradyrhizobium strains diversity isolated from Chamaecrista fasciculata.</title>
        <authorList>
            <person name="Urquiaga M.C.O."/>
            <person name="Hungria M."/>
            <person name="Delamuta J.R.M."/>
        </authorList>
    </citation>
    <scope>NUCLEOTIDE SEQUENCE [LARGE SCALE GENOMIC DNA]</scope>
    <source>
        <strain evidence="11 12">CNPSo 3424</strain>
    </source>
</reference>
<evidence type="ECO:0000256" key="5">
    <source>
        <dbReference type="ARBA" id="ARBA00022723"/>
    </source>
</evidence>
<keyword evidence="5" id="KW-0479">Metal-binding</keyword>
<evidence type="ECO:0000256" key="3">
    <source>
        <dbReference type="ARBA" id="ARBA00022679"/>
    </source>
</evidence>
<proteinExistence type="inferred from homology"/>
<keyword evidence="4" id="KW-0548">Nucleotidyltransferase</keyword>
<dbReference type="PANTHER" id="PTHR33571:SF12">
    <property type="entry name" value="BSL3053 PROTEIN"/>
    <property type="match status" value="1"/>
</dbReference>
<keyword evidence="8" id="KW-0460">Magnesium</keyword>
<evidence type="ECO:0000256" key="9">
    <source>
        <dbReference type="ARBA" id="ARBA00038276"/>
    </source>
</evidence>
<sequence>MTEVADVPLKTIVGKLRELAPALRAAGVTRLYLFGSRARGDARPDSDLDVLIETTSREETPRFDYFRVLHLIEDQVGLRAQISMRDLLKPRMAERIAGDLVEVF</sequence>
<dbReference type="AlphaFoldDB" id="A0A4Y9LMU1"/>
<dbReference type="EMBL" id="SPQU01000001">
    <property type="protein sequence ID" value="TFV43042.1"/>
    <property type="molecule type" value="Genomic_DNA"/>
</dbReference>
<evidence type="ECO:0000313" key="12">
    <source>
        <dbReference type="Proteomes" id="UP000298225"/>
    </source>
</evidence>
<dbReference type="InterPro" id="IPR043519">
    <property type="entry name" value="NT_sf"/>
</dbReference>
<comment type="cofactor">
    <cofactor evidence="1">
        <name>Mg(2+)</name>
        <dbReference type="ChEBI" id="CHEBI:18420"/>
    </cofactor>
</comment>
<dbReference type="GO" id="GO:0005524">
    <property type="term" value="F:ATP binding"/>
    <property type="evidence" value="ECO:0007669"/>
    <property type="project" value="UniProtKB-KW"/>
</dbReference>
<dbReference type="Proteomes" id="UP000298225">
    <property type="component" value="Unassembled WGS sequence"/>
</dbReference>
<evidence type="ECO:0000256" key="2">
    <source>
        <dbReference type="ARBA" id="ARBA00022649"/>
    </source>
</evidence>
<feature type="domain" description="Polymerase nucleotidyl transferase" evidence="10">
    <location>
        <begin position="17"/>
        <end position="93"/>
    </location>
</feature>
<dbReference type="Pfam" id="PF01909">
    <property type="entry name" value="NTP_transf_2"/>
    <property type="match status" value="1"/>
</dbReference>
<dbReference type="SUPFAM" id="SSF81301">
    <property type="entry name" value="Nucleotidyltransferase"/>
    <property type="match status" value="1"/>
</dbReference>
<keyword evidence="6" id="KW-0547">Nucleotide-binding</keyword>
<evidence type="ECO:0000256" key="8">
    <source>
        <dbReference type="ARBA" id="ARBA00022842"/>
    </source>
</evidence>
<gene>
    <name evidence="11" type="ORF">E4K66_03435</name>
</gene>
<protein>
    <submittedName>
        <fullName evidence="11">Nucleotidyltransferase domain-containing protein</fullName>
    </submittedName>
</protein>
<dbReference type="RefSeq" id="WP_126256258.1">
    <property type="nucleotide sequence ID" value="NZ_SPQU01000001.1"/>
</dbReference>
<evidence type="ECO:0000313" key="11">
    <source>
        <dbReference type="EMBL" id="TFV43042.1"/>
    </source>
</evidence>
<dbReference type="PANTHER" id="PTHR33571">
    <property type="entry name" value="SSL8005 PROTEIN"/>
    <property type="match status" value="1"/>
</dbReference>
<keyword evidence="3 11" id="KW-0808">Transferase</keyword>
<dbReference type="OrthoDB" id="559450at2"/>
<dbReference type="Gene3D" id="3.30.460.10">
    <property type="entry name" value="Beta Polymerase, domain 2"/>
    <property type="match status" value="1"/>
</dbReference>
<organism evidence="11 12">
    <name type="scientific">Bradyrhizobium frederickii</name>
    <dbReference type="NCBI Taxonomy" id="2560054"/>
    <lineage>
        <taxon>Bacteria</taxon>
        <taxon>Pseudomonadati</taxon>
        <taxon>Pseudomonadota</taxon>
        <taxon>Alphaproteobacteria</taxon>
        <taxon>Hyphomicrobiales</taxon>
        <taxon>Nitrobacteraceae</taxon>
        <taxon>Bradyrhizobium</taxon>
    </lineage>
</organism>
<comment type="similarity">
    <text evidence="9">Belongs to the MntA antitoxin family.</text>
</comment>
<comment type="caution">
    <text evidence="11">The sequence shown here is derived from an EMBL/GenBank/DDBJ whole genome shotgun (WGS) entry which is preliminary data.</text>
</comment>
<evidence type="ECO:0000256" key="1">
    <source>
        <dbReference type="ARBA" id="ARBA00001946"/>
    </source>
</evidence>
<evidence type="ECO:0000259" key="10">
    <source>
        <dbReference type="Pfam" id="PF01909"/>
    </source>
</evidence>
<keyword evidence="7" id="KW-0067">ATP-binding</keyword>
<dbReference type="InterPro" id="IPR002934">
    <property type="entry name" value="Polymerase_NTP_transf_dom"/>
</dbReference>
<keyword evidence="12" id="KW-1185">Reference proteome</keyword>
<keyword evidence="2" id="KW-1277">Toxin-antitoxin system</keyword>
<dbReference type="GO" id="GO:0046872">
    <property type="term" value="F:metal ion binding"/>
    <property type="evidence" value="ECO:0007669"/>
    <property type="project" value="UniProtKB-KW"/>
</dbReference>
<dbReference type="GO" id="GO:0016779">
    <property type="term" value="F:nucleotidyltransferase activity"/>
    <property type="evidence" value="ECO:0007669"/>
    <property type="project" value="UniProtKB-KW"/>
</dbReference>